<evidence type="ECO:0000313" key="3">
    <source>
        <dbReference type="Proteomes" id="UP000653493"/>
    </source>
</evidence>
<evidence type="ECO:0000313" key="2">
    <source>
        <dbReference type="EMBL" id="GGS69087.1"/>
    </source>
</evidence>
<keyword evidence="1" id="KW-0812">Transmembrane</keyword>
<dbReference type="EMBL" id="BMSL01000038">
    <property type="protein sequence ID" value="GGS69087.1"/>
    <property type="molecule type" value="Genomic_DNA"/>
</dbReference>
<sequence>MHEEFQGGSAALPAAPGLSSRLRPALVRLFLALAAVLSPLTFHCVALPRDAPSAVSVRAQDLRWAAGVHPFPRNLPEPGDAAAHG</sequence>
<organism evidence="2 3">
    <name type="scientific">Streptomyces griseoviridis</name>
    <dbReference type="NCBI Taxonomy" id="45398"/>
    <lineage>
        <taxon>Bacteria</taxon>
        <taxon>Bacillati</taxon>
        <taxon>Actinomycetota</taxon>
        <taxon>Actinomycetes</taxon>
        <taxon>Kitasatosporales</taxon>
        <taxon>Streptomycetaceae</taxon>
        <taxon>Streptomyces</taxon>
    </lineage>
</organism>
<gene>
    <name evidence="2" type="ORF">GCM10010238_67170</name>
</gene>
<comment type="caution">
    <text evidence="2">The sequence shown here is derived from an EMBL/GenBank/DDBJ whole genome shotgun (WGS) entry which is preliminary data.</text>
</comment>
<evidence type="ECO:0000256" key="1">
    <source>
        <dbReference type="SAM" id="Phobius"/>
    </source>
</evidence>
<reference evidence="2" key="2">
    <citation type="submission" date="2020-09" db="EMBL/GenBank/DDBJ databases">
        <authorList>
            <person name="Sun Q."/>
            <person name="Ohkuma M."/>
        </authorList>
    </citation>
    <scope>NUCLEOTIDE SEQUENCE</scope>
    <source>
        <strain evidence="2">JCM 4234</strain>
    </source>
</reference>
<keyword evidence="3" id="KW-1185">Reference proteome</keyword>
<protein>
    <submittedName>
        <fullName evidence="2">Uncharacterized protein</fullName>
    </submittedName>
</protein>
<keyword evidence="1" id="KW-1133">Transmembrane helix</keyword>
<accession>A0A918GX43</accession>
<feature type="transmembrane region" description="Helical" evidence="1">
    <location>
        <begin position="25"/>
        <end position="48"/>
    </location>
</feature>
<reference evidence="2" key="1">
    <citation type="journal article" date="2014" name="Int. J. Syst. Evol. Microbiol.">
        <title>Complete genome sequence of Corynebacterium casei LMG S-19264T (=DSM 44701T), isolated from a smear-ripened cheese.</title>
        <authorList>
            <consortium name="US DOE Joint Genome Institute (JGI-PGF)"/>
            <person name="Walter F."/>
            <person name="Albersmeier A."/>
            <person name="Kalinowski J."/>
            <person name="Ruckert C."/>
        </authorList>
    </citation>
    <scope>NUCLEOTIDE SEQUENCE</scope>
    <source>
        <strain evidence="2">JCM 4234</strain>
    </source>
</reference>
<name>A0A918GX43_STRGD</name>
<dbReference type="AlphaFoldDB" id="A0A918GX43"/>
<keyword evidence="1" id="KW-0472">Membrane</keyword>
<dbReference type="Proteomes" id="UP000653493">
    <property type="component" value="Unassembled WGS sequence"/>
</dbReference>
<proteinExistence type="predicted"/>